<proteinExistence type="predicted"/>
<dbReference type="EMBL" id="JBBWWQ010000016">
    <property type="protein sequence ID" value="KAK8926619.1"/>
    <property type="molecule type" value="Genomic_DNA"/>
</dbReference>
<feature type="compositionally biased region" description="Basic and acidic residues" evidence="1">
    <location>
        <begin position="89"/>
        <end position="102"/>
    </location>
</feature>
<accession>A0AAP0B5P0</accession>
<organism evidence="2 3">
    <name type="scientific">Platanthera zijinensis</name>
    <dbReference type="NCBI Taxonomy" id="2320716"/>
    <lineage>
        <taxon>Eukaryota</taxon>
        <taxon>Viridiplantae</taxon>
        <taxon>Streptophyta</taxon>
        <taxon>Embryophyta</taxon>
        <taxon>Tracheophyta</taxon>
        <taxon>Spermatophyta</taxon>
        <taxon>Magnoliopsida</taxon>
        <taxon>Liliopsida</taxon>
        <taxon>Asparagales</taxon>
        <taxon>Orchidaceae</taxon>
        <taxon>Orchidoideae</taxon>
        <taxon>Orchideae</taxon>
        <taxon>Orchidinae</taxon>
        <taxon>Platanthera</taxon>
    </lineage>
</organism>
<keyword evidence="3" id="KW-1185">Reference proteome</keyword>
<evidence type="ECO:0000256" key="1">
    <source>
        <dbReference type="SAM" id="MobiDB-lite"/>
    </source>
</evidence>
<name>A0AAP0B5P0_9ASPA</name>
<gene>
    <name evidence="2" type="ORF">KSP39_PZI018726</name>
</gene>
<evidence type="ECO:0000313" key="2">
    <source>
        <dbReference type="EMBL" id="KAK8926619.1"/>
    </source>
</evidence>
<dbReference type="Proteomes" id="UP001418222">
    <property type="component" value="Unassembled WGS sequence"/>
</dbReference>
<reference evidence="2 3" key="1">
    <citation type="journal article" date="2022" name="Nat. Plants">
        <title>Genomes of leafy and leafless Platanthera orchids illuminate the evolution of mycoheterotrophy.</title>
        <authorList>
            <person name="Li M.H."/>
            <person name="Liu K.W."/>
            <person name="Li Z."/>
            <person name="Lu H.C."/>
            <person name="Ye Q.L."/>
            <person name="Zhang D."/>
            <person name="Wang J.Y."/>
            <person name="Li Y.F."/>
            <person name="Zhong Z.M."/>
            <person name="Liu X."/>
            <person name="Yu X."/>
            <person name="Liu D.K."/>
            <person name="Tu X.D."/>
            <person name="Liu B."/>
            <person name="Hao Y."/>
            <person name="Liao X.Y."/>
            <person name="Jiang Y.T."/>
            <person name="Sun W.H."/>
            <person name="Chen J."/>
            <person name="Chen Y.Q."/>
            <person name="Ai Y."/>
            <person name="Zhai J.W."/>
            <person name="Wu S.S."/>
            <person name="Zhou Z."/>
            <person name="Hsiao Y.Y."/>
            <person name="Wu W.L."/>
            <person name="Chen Y.Y."/>
            <person name="Lin Y.F."/>
            <person name="Hsu J.L."/>
            <person name="Li C.Y."/>
            <person name="Wang Z.W."/>
            <person name="Zhao X."/>
            <person name="Zhong W.Y."/>
            <person name="Ma X.K."/>
            <person name="Ma L."/>
            <person name="Huang J."/>
            <person name="Chen G.Z."/>
            <person name="Huang M.Z."/>
            <person name="Huang L."/>
            <person name="Peng D.H."/>
            <person name="Luo Y.B."/>
            <person name="Zou S.Q."/>
            <person name="Chen S.P."/>
            <person name="Lan S."/>
            <person name="Tsai W.C."/>
            <person name="Van de Peer Y."/>
            <person name="Liu Z.J."/>
        </authorList>
    </citation>
    <scope>NUCLEOTIDE SEQUENCE [LARGE SCALE GENOMIC DNA]</scope>
    <source>
        <strain evidence="2">Lor287</strain>
    </source>
</reference>
<comment type="caution">
    <text evidence="2">The sequence shown here is derived from an EMBL/GenBank/DDBJ whole genome shotgun (WGS) entry which is preliminary data.</text>
</comment>
<protein>
    <submittedName>
        <fullName evidence="2">Uncharacterized protein</fullName>
    </submittedName>
</protein>
<sequence>MNHLSLTAADSCWLQQISSLASSHQPSVPRLKQLAQNIQNSSAGNLGLNYTVFGRVKQIVLSSFLQHSLSSGVGSSLAPSPAPQPSIDSHLHSNHQHDEHQSNVHTPAPSPKPTFTHLAPTPSRSRFSTNTSKIVPIAVPAVIHHLSATSLITFFKRQSNNGRSMEMALLGFSRTNGPSMASRNRGWTHQWLPGFSQIDPSMASGHCNMWFPFLSESQRKYT</sequence>
<feature type="region of interest" description="Disordered" evidence="1">
    <location>
        <begin position="74"/>
        <end position="127"/>
    </location>
</feature>
<evidence type="ECO:0000313" key="3">
    <source>
        <dbReference type="Proteomes" id="UP001418222"/>
    </source>
</evidence>
<dbReference type="PANTHER" id="PTHR33826">
    <property type="entry name" value="F20B24.21"/>
    <property type="match status" value="1"/>
</dbReference>
<dbReference type="PANTHER" id="PTHR33826:SF2">
    <property type="entry name" value="HYDROXYPROLINE-RICH GLYCOPROTEIN FAMILY PROTEIN"/>
    <property type="match status" value="1"/>
</dbReference>
<dbReference type="AlphaFoldDB" id="A0AAP0B5P0"/>